<keyword evidence="4" id="KW-1185">Reference proteome</keyword>
<reference evidence="3" key="2">
    <citation type="journal article" date="2023" name="IMA Fungus">
        <title>Comparative genomic study of the Penicillium genus elucidates a diverse pangenome and 15 lateral gene transfer events.</title>
        <authorList>
            <person name="Petersen C."/>
            <person name="Sorensen T."/>
            <person name="Nielsen M.R."/>
            <person name="Sondergaard T.E."/>
            <person name="Sorensen J.L."/>
            <person name="Fitzpatrick D.A."/>
            <person name="Frisvad J.C."/>
            <person name="Nielsen K.L."/>
        </authorList>
    </citation>
    <scope>NUCLEOTIDE SEQUENCE</scope>
    <source>
        <strain evidence="3">IBT 22155</strain>
    </source>
</reference>
<sequence>MPIPASNARVRTTRARNQAILSILGVIGGGWLLFRAQSPNKTDIVVSARDEKTMAGKTGEDKTARMPSSEDRTKP</sequence>
<keyword evidence="2" id="KW-0812">Transmembrane</keyword>
<accession>A0A9W9L121</accession>
<evidence type="ECO:0000313" key="3">
    <source>
        <dbReference type="EMBL" id="KAJ5130701.1"/>
    </source>
</evidence>
<feature type="region of interest" description="Disordered" evidence="1">
    <location>
        <begin position="45"/>
        <end position="75"/>
    </location>
</feature>
<feature type="compositionally biased region" description="Basic and acidic residues" evidence="1">
    <location>
        <begin position="48"/>
        <end position="75"/>
    </location>
</feature>
<protein>
    <submittedName>
        <fullName evidence="3">Uncharacterized protein</fullName>
    </submittedName>
</protein>
<dbReference type="GeneID" id="81406654"/>
<feature type="transmembrane region" description="Helical" evidence="2">
    <location>
        <begin position="15"/>
        <end position="34"/>
    </location>
</feature>
<evidence type="ECO:0000256" key="1">
    <source>
        <dbReference type="SAM" id="MobiDB-lite"/>
    </source>
</evidence>
<evidence type="ECO:0000256" key="2">
    <source>
        <dbReference type="SAM" id="Phobius"/>
    </source>
</evidence>
<name>A0A9W9L121_9EURO</name>
<reference evidence="3" key="1">
    <citation type="submission" date="2022-11" db="EMBL/GenBank/DDBJ databases">
        <authorList>
            <person name="Petersen C."/>
        </authorList>
    </citation>
    <scope>NUCLEOTIDE SEQUENCE</scope>
    <source>
        <strain evidence="3">IBT 22155</strain>
    </source>
</reference>
<dbReference type="OrthoDB" id="4480828at2759"/>
<proteinExistence type="predicted"/>
<keyword evidence="2" id="KW-1133">Transmembrane helix</keyword>
<organism evidence="3 4">
    <name type="scientific">Penicillium bovifimosum</name>
    <dbReference type="NCBI Taxonomy" id="126998"/>
    <lineage>
        <taxon>Eukaryota</taxon>
        <taxon>Fungi</taxon>
        <taxon>Dikarya</taxon>
        <taxon>Ascomycota</taxon>
        <taxon>Pezizomycotina</taxon>
        <taxon>Eurotiomycetes</taxon>
        <taxon>Eurotiomycetidae</taxon>
        <taxon>Eurotiales</taxon>
        <taxon>Aspergillaceae</taxon>
        <taxon>Penicillium</taxon>
    </lineage>
</organism>
<keyword evidence="2" id="KW-0472">Membrane</keyword>
<gene>
    <name evidence="3" type="ORF">N7515_006740</name>
</gene>
<dbReference type="AlphaFoldDB" id="A0A9W9L121"/>
<comment type="caution">
    <text evidence="3">The sequence shown here is derived from an EMBL/GenBank/DDBJ whole genome shotgun (WGS) entry which is preliminary data.</text>
</comment>
<dbReference type="Proteomes" id="UP001149079">
    <property type="component" value="Unassembled WGS sequence"/>
</dbReference>
<evidence type="ECO:0000313" key="4">
    <source>
        <dbReference type="Proteomes" id="UP001149079"/>
    </source>
</evidence>
<dbReference type="EMBL" id="JAPQKL010000005">
    <property type="protein sequence ID" value="KAJ5130701.1"/>
    <property type="molecule type" value="Genomic_DNA"/>
</dbReference>
<dbReference type="RefSeq" id="XP_056521080.1">
    <property type="nucleotide sequence ID" value="XM_056667484.1"/>
</dbReference>